<protein>
    <recommendedName>
        <fullName evidence="1">NACHT domain-containing protein</fullName>
    </recommendedName>
</protein>
<evidence type="ECO:0000313" key="2">
    <source>
        <dbReference type="EMBL" id="SVB20568.1"/>
    </source>
</evidence>
<accession>A0A382C3C4</accession>
<name>A0A382C3C4_9ZZZZ</name>
<organism evidence="2">
    <name type="scientific">marine metagenome</name>
    <dbReference type="NCBI Taxonomy" id="408172"/>
    <lineage>
        <taxon>unclassified sequences</taxon>
        <taxon>metagenomes</taxon>
        <taxon>ecological metagenomes</taxon>
    </lineage>
</organism>
<feature type="non-terminal residue" evidence="2">
    <location>
        <position position="517"/>
    </location>
</feature>
<proteinExistence type="predicted"/>
<sequence>MNETNEFPISIPDEDESSLVDARREKSREWVINTYRKHQQVQTSSWLDKVLGEGSRNNSYVLPVLLDTNPIRHRQSIQEQVFPAPRIIHEDLLMTDHMKIILEADCGMGKTIFLKFYQEQLLQQEPHPVYPLPVYFNFGSLTEGKSMAEFMELVHREILEVVLIECQQDTELTLDEDLLLTTIRALEKEGRVLFMLDSLDQLSVEDRFHVYLETFVEDKTFRSNRLILATRKFSFGPLATDSLVQKGKDAAFHVKFEKVDERKQGMFLGEAQRNKDLENLSKYSNELVEVPLILNMLRTLSDLDKLKGLTSRGEIYLTYFRCILEGDLNEEDRKYCEKYFDGLEEVAFQLFKDGFSQRIDEVETGYSKDRLIKEWDNILIKDGSVPIELEKVIQQTPDRWQFRHPSFQEYFAARALAKNKDWKKIVTSNCRNERWQETLKFFSGMVLADEVFDIFMDQGALFLAGNSVCEAKKLSKAKQLLIGQLLKYQCRSSFPQFSKCRLIKVEDVMSANELSVL</sequence>
<dbReference type="Pfam" id="PF05729">
    <property type="entry name" value="NACHT"/>
    <property type="match status" value="1"/>
</dbReference>
<dbReference type="EMBL" id="UINC01032615">
    <property type="protein sequence ID" value="SVB20568.1"/>
    <property type="molecule type" value="Genomic_DNA"/>
</dbReference>
<gene>
    <name evidence="2" type="ORF">METZ01_LOCUS173422</name>
</gene>
<reference evidence="2" key="1">
    <citation type="submission" date="2018-05" db="EMBL/GenBank/DDBJ databases">
        <authorList>
            <person name="Lanie J.A."/>
            <person name="Ng W.-L."/>
            <person name="Kazmierczak K.M."/>
            <person name="Andrzejewski T.M."/>
            <person name="Davidsen T.M."/>
            <person name="Wayne K.J."/>
            <person name="Tettelin H."/>
            <person name="Glass J.I."/>
            <person name="Rusch D."/>
            <person name="Podicherti R."/>
            <person name="Tsui H.-C.T."/>
            <person name="Winkler M.E."/>
        </authorList>
    </citation>
    <scope>NUCLEOTIDE SEQUENCE</scope>
</reference>
<feature type="domain" description="NACHT" evidence="1">
    <location>
        <begin position="98"/>
        <end position="231"/>
    </location>
</feature>
<dbReference type="InterPro" id="IPR027417">
    <property type="entry name" value="P-loop_NTPase"/>
</dbReference>
<dbReference type="SUPFAM" id="SSF52540">
    <property type="entry name" value="P-loop containing nucleoside triphosphate hydrolases"/>
    <property type="match status" value="1"/>
</dbReference>
<dbReference type="AlphaFoldDB" id="A0A382C3C4"/>
<feature type="non-terminal residue" evidence="2">
    <location>
        <position position="1"/>
    </location>
</feature>
<evidence type="ECO:0000259" key="1">
    <source>
        <dbReference type="PROSITE" id="PS50837"/>
    </source>
</evidence>
<dbReference type="PROSITE" id="PS50837">
    <property type="entry name" value="NACHT"/>
    <property type="match status" value="1"/>
</dbReference>
<dbReference type="Gene3D" id="3.40.50.300">
    <property type="entry name" value="P-loop containing nucleotide triphosphate hydrolases"/>
    <property type="match status" value="1"/>
</dbReference>
<dbReference type="InterPro" id="IPR007111">
    <property type="entry name" value="NACHT_NTPase"/>
</dbReference>